<evidence type="ECO:0000256" key="7">
    <source>
        <dbReference type="SAM" id="Phobius"/>
    </source>
</evidence>
<dbReference type="InterPro" id="IPR050545">
    <property type="entry name" value="Mycobact_MmpL"/>
</dbReference>
<feature type="transmembrane region" description="Helical" evidence="7">
    <location>
        <begin position="583"/>
        <end position="604"/>
    </location>
</feature>
<evidence type="ECO:0000259" key="8">
    <source>
        <dbReference type="PROSITE" id="PS50156"/>
    </source>
</evidence>
<feature type="transmembrane region" description="Helical" evidence="7">
    <location>
        <begin position="403"/>
        <end position="421"/>
    </location>
</feature>
<organism evidence="9 10">
    <name type="scientific">Kribbella alba</name>
    <dbReference type="NCBI Taxonomy" id="190197"/>
    <lineage>
        <taxon>Bacteria</taxon>
        <taxon>Bacillati</taxon>
        <taxon>Actinomycetota</taxon>
        <taxon>Actinomycetes</taxon>
        <taxon>Propionibacteriales</taxon>
        <taxon>Kribbellaceae</taxon>
        <taxon>Kribbella</taxon>
    </lineage>
</organism>
<protein>
    <submittedName>
        <fullName evidence="9">MMPL family transporter</fullName>
    </submittedName>
</protein>
<proteinExistence type="predicted"/>
<feature type="compositionally biased region" description="Low complexity" evidence="6">
    <location>
        <begin position="348"/>
        <end position="373"/>
    </location>
</feature>
<feature type="transmembrane region" description="Helical" evidence="7">
    <location>
        <begin position="234"/>
        <end position="258"/>
    </location>
</feature>
<keyword evidence="3 7" id="KW-0812">Transmembrane</keyword>
<keyword evidence="4 7" id="KW-1133">Transmembrane helix</keyword>
<evidence type="ECO:0000256" key="5">
    <source>
        <dbReference type="ARBA" id="ARBA00023136"/>
    </source>
</evidence>
<dbReference type="PANTHER" id="PTHR33406:SF13">
    <property type="entry name" value="MEMBRANE PROTEIN YDFJ"/>
    <property type="match status" value="1"/>
</dbReference>
<feature type="transmembrane region" description="Helical" evidence="7">
    <location>
        <begin position="688"/>
        <end position="708"/>
    </location>
</feature>
<comment type="subcellular location">
    <subcellularLocation>
        <location evidence="1">Cell membrane</location>
        <topology evidence="1">Multi-pass membrane protein</topology>
    </subcellularLocation>
</comment>
<keyword evidence="10" id="KW-1185">Reference proteome</keyword>
<dbReference type="Gene3D" id="1.20.1640.10">
    <property type="entry name" value="Multidrug efflux transporter AcrB transmembrane domain"/>
    <property type="match status" value="2"/>
</dbReference>
<feature type="transmembrane region" description="Helical" evidence="7">
    <location>
        <begin position="279"/>
        <end position="304"/>
    </location>
</feature>
<dbReference type="EMBL" id="BAAANE010000018">
    <property type="protein sequence ID" value="GAA1662336.1"/>
    <property type="molecule type" value="Genomic_DNA"/>
</dbReference>
<feature type="transmembrane region" description="Helical" evidence="7">
    <location>
        <begin position="616"/>
        <end position="640"/>
    </location>
</feature>
<dbReference type="InterPro" id="IPR004869">
    <property type="entry name" value="MMPL_dom"/>
</dbReference>
<dbReference type="Proteomes" id="UP001501319">
    <property type="component" value="Unassembled WGS sequence"/>
</dbReference>
<evidence type="ECO:0000256" key="4">
    <source>
        <dbReference type="ARBA" id="ARBA00022989"/>
    </source>
</evidence>
<feature type="transmembrane region" description="Helical" evidence="7">
    <location>
        <begin position="661"/>
        <end position="682"/>
    </location>
</feature>
<feature type="transmembrane region" description="Helical" evidence="7">
    <location>
        <begin position="310"/>
        <end position="331"/>
    </location>
</feature>
<dbReference type="Pfam" id="PF03176">
    <property type="entry name" value="MMPL"/>
    <property type="match status" value="2"/>
</dbReference>
<dbReference type="SUPFAM" id="SSF82866">
    <property type="entry name" value="Multidrug efflux transporter AcrB transmembrane domain"/>
    <property type="match status" value="2"/>
</dbReference>
<evidence type="ECO:0000256" key="3">
    <source>
        <dbReference type="ARBA" id="ARBA00022692"/>
    </source>
</evidence>
<comment type="caution">
    <text evidence="9">The sequence shown here is derived from an EMBL/GenBank/DDBJ whole genome shotgun (WGS) entry which is preliminary data.</text>
</comment>
<feature type="region of interest" description="Disordered" evidence="6">
    <location>
        <begin position="341"/>
        <end position="384"/>
    </location>
</feature>
<dbReference type="InterPro" id="IPR000731">
    <property type="entry name" value="SSD"/>
</dbReference>
<evidence type="ECO:0000256" key="1">
    <source>
        <dbReference type="ARBA" id="ARBA00004651"/>
    </source>
</evidence>
<evidence type="ECO:0000313" key="9">
    <source>
        <dbReference type="EMBL" id="GAA1662336.1"/>
    </source>
</evidence>
<dbReference type="PROSITE" id="PS50156">
    <property type="entry name" value="SSD"/>
    <property type="match status" value="1"/>
</dbReference>
<sequence length="764" mass="78886">MPVLLARLGIFSARHRLLIVGGWVLLLAALVGVLATGSSSSSAGASVPSSAATETLATVQQKFPDQAGSTGSADTLQLVLTTKDATSITTPAAAAKVAHVLADARSVAHVATVTDPLDAKTSFVSADKTTAVATLTFTGLTEDDRQTVYDDVVKVADQARADFQVEVGGQLVAEGAPGAGIGEIAGVLVAFVVLFLTFGSLLVAGANMLVALTGVGIGTLGILAYGSINPIQGTTLTLATMLGLAVGIDYSLFILTRFRAELREGRSVEAAIGRATGTAGTAVVFAGLTVIIALVALIVVRISFITEMGIAGAFGVLVAVLMSLTLLPVLMRSLGRRILPRRERDQTTAETPTAAAHTTHAPTTTSTPVTTGPHAHDDVSRAPDTGPGSFLQRWVNVIIARPVLAIVAAVIVLLIVAAPLLSMKTASNVPGGTDPTSTQRAAYTQVLDKFGGVQSPLLILLTGKDAGRTVDQVSNGFRGLGDVQSVVPGKVTATGDAALITVIPRGGPIDDSTKDLVHLIRDNIDTIPGVQLRVTGETAIGIDGDAALNAALIKYVIVIVVLAFLLLVLMFRSILVPLTATLGYLLSVGASFGASVAVFQWGWLDRLIPAPQGDPMLSILPIILVGVLFGLAMDYQMFLVSRIHEMHGKGFSPKEAIRRGFTTSAPVLVAAASIMAVVFGGFATSESAVAASIAFGLVVGVIADAFLVRTVIMPALLVLMGNAAWWFPAWLERILPNLDVEGHALDADTTATKSQLATTPPTPA</sequence>
<keyword evidence="2" id="KW-1003">Cell membrane</keyword>
<evidence type="ECO:0000256" key="6">
    <source>
        <dbReference type="SAM" id="MobiDB-lite"/>
    </source>
</evidence>
<reference evidence="9 10" key="1">
    <citation type="journal article" date="2019" name="Int. J. Syst. Evol. Microbiol.">
        <title>The Global Catalogue of Microorganisms (GCM) 10K type strain sequencing project: providing services to taxonomists for standard genome sequencing and annotation.</title>
        <authorList>
            <consortium name="The Broad Institute Genomics Platform"/>
            <consortium name="The Broad Institute Genome Sequencing Center for Infectious Disease"/>
            <person name="Wu L."/>
            <person name="Ma J."/>
        </authorList>
    </citation>
    <scope>NUCLEOTIDE SEQUENCE [LARGE SCALE GENOMIC DNA]</scope>
    <source>
        <strain evidence="9 10">JCM 14306</strain>
    </source>
</reference>
<feature type="transmembrane region" description="Helical" evidence="7">
    <location>
        <begin position="209"/>
        <end position="228"/>
    </location>
</feature>
<evidence type="ECO:0000313" key="10">
    <source>
        <dbReference type="Proteomes" id="UP001501319"/>
    </source>
</evidence>
<gene>
    <name evidence="9" type="ORF">GCM10009744_65200</name>
</gene>
<feature type="domain" description="SSD" evidence="8">
    <location>
        <begin position="184"/>
        <end position="333"/>
    </location>
</feature>
<feature type="transmembrane region" description="Helical" evidence="7">
    <location>
        <begin position="552"/>
        <end position="571"/>
    </location>
</feature>
<keyword evidence="5 7" id="KW-0472">Membrane</keyword>
<dbReference type="PANTHER" id="PTHR33406">
    <property type="entry name" value="MEMBRANE PROTEIN MJ1562-RELATED"/>
    <property type="match status" value="1"/>
</dbReference>
<accession>A0ABN2FZ88</accession>
<name>A0ABN2FZ88_9ACTN</name>
<feature type="transmembrane region" description="Helical" evidence="7">
    <location>
        <begin position="184"/>
        <end position="204"/>
    </location>
</feature>
<evidence type="ECO:0000256" key="2">
    <source>
        <dbReference type="ARBA" id="ARBA00022475"/>
    </source>
</evidence>